<proteinExistence type="predicted"/>
<dbReference type="SMART" id="SM00636">
    <property type="entry name" value="Glyco_18"/>
    <property type="match status" value="1"/>
</dbReference>
<keyword evidence="3" id="KW-0732">Signal</keyword>
<evidence type="ECO:0000259" key="4">
    <source>
        <dbReference type="PROSITE" id="PS51910"/>
    </source>
</evidence>
<dbReference type="GO" id="GO:0005975">
    <property type="term" value="P:carbohydrate metabolic process"/>
    <property type="evidence" value="ECO:0007669"/>
    <property type="project" value="InterPro"/>
</dbReference>
<keyword evidence="1" id="KW-0378">Hydrolase</keyword>
<dbReference type="InterPro" id="IPR029070">
    <property type="entry name" value="Chitinase_insertion_sf"/>
</dbReference>
<reference evidence="5 6" key="1">
    <citation type="submission" date="2021-01" db="EMBL/GenBank/DDBJ databases">
        <title>FDA dAtabase for Regulatory Grade micrObial Sequences (FDA-ARGOS): Supporting development and validation of Infectious Disease Dx tests.</title>
        <authorList>
            <person name="Nelson B."/>
            <person name="Plummer A."/>
            <person name="Tallon L."/>
            <person name="Sadzewicz L."/>
            <person name="Zhao X."/>
            <person name="Boylan J."/>
            <person name="Ott S."/>
            <person name="Bowen H."/>
            <person name="Vavikolanu K."/>
            <person name="Mehta A."/>
            <person name="Aluvathingal J."/>
            <person name="Nadendla S."/>
            <person name="Myers T."/>
            <person name="Yan Y."/>
            <person name="Sichtig H."/>
        </authorList>
    </citation>
    <scope>NUCLEOTIDE SEQUENCE [LARGE SCALE GENOMIC DNA]</scope>
    <source>
        <strain evidence="5 6">FDAARGOS_1161</strain>
    </source>
</reference>
<sequence length="346" mass="39372">MKYRLLRKMITLFLMVSVLFGTFSYAEAQTVKKEVLGFTVKYNKSDVSSYKVMNNQSETLTSIAVATHVVDGLGTIRGTSAKEQITLANERNLNAMLMIGNEFNRKNAHKLLNSKTNRTRFVKNTLAILIKDHYKGVNIDIENVQGSDRNVYTKLIKELAEALKLKGYSLSVSLQPKTADHPLLTWNYAYDYKAVAKYVDYLLIMTYDEHYKSSLPGSVASIGWVKKVIAYTKTVVPADKILLGIGSYGYDWSTKGKTVSRSYEESMKLAKKYKAKIVFDRVTKTPNFTYKDGKGVRHIVWFENAQSLSYKLDVVNAENLKGIGIWRLGHNQDEQYWDMINSKLSK</sequence>
<dbReference type="PROSITE" id="PS51910">
    <property type="entry name" value="GH18_2"/>
    <property type="match status" value="1"/>
</dbReference>
<dbReference type="GO" id="GO:0016798">
    <property type="term" value="F:hydrolase activity, acting on glycosyl bonds"/>
    <property type="evidence" value="ECO:0007669"/>
    <property type="project" value="UniProtKB-KW"/>
</dbReference>
<dbReference type="InterPro" id="IPR011583">
    <property type="entry name" value="Chitinase_II/V-like_cat"/>
</dbReference>
<gene>
    <name evidence="5" type="ORF">I6J18_16680</name>
</gene>
<dbReference type="PANTHER" id="PTHR46066:SF2">
    <property type="entry name" value="CHITINASE DOMAIN-CONTAINING PROTEIN 1"/>
    <property type="match status" value="1"/>
</dbReference>
<organism evidence="5 6">
    <name type="scientific">Peribacillus psychrosaccharolyticus</name>
    <name type="common">Bacillus psychrosaccharolyticus</name>
    <dbReference type="NCBI Taxonomy" id="1407"/>
    <lineage>
        <taxon>Bacteria</taxon>
        <taxon>Bacillati</taxon>
        <taxon>Bacillota</taxon>
        <taxon>Bacilli</taxon>
        <taxon>Bacillales</taxon>
        <taxon>Bacillaceae</taxon>
        <taxon>Peribacillus</taxon>
    </lineage>
</organism>
<evidence type="ECO:0000256" key="3">
    <source>
        <dbReference type="SAM" id="SignalP"/>
    </source>
</evidence>
<dbReference type="Proteomes" id="UP000595254">
    <property type="component" value="Chromosome"/>
</dbReference>
<accession>A0A974NKI6</accession>
<evidence type="ECO:0000256" key="1">
    <source>
        <dbReference type="ARBA" id="ARBA00022801"/>
    </source>
</evidence>
<evidence type="ECO:0000313" key="5">
    <source>
        <dbReference type="EMBL" id="QQS99257.1"/>
    </source>
</evidence>
<dbReference type="Gene3D" id="3.10.50.10">
    <property type="match status" value="1"/>
</dbReference>
<feature type="domain" description="GH18" evidence="4">
    <location>
        <begin position="33"/>
        <end position="346"/>
    </location>
</feature>
<evidence type="ECO:0000313" key="6">
    <source>
        <dbReference type="Proteomes" id="UP000595254"/>
    </source>
</evidence>
<feature type="signal peptide" evidence="3">
    <location>
        <begin position="1"/>
        <end position="28"/>
    </location>
</feature>
<keyword evidence="2" id="KW-0326">Glycosidase</keyword>
<protein>
    <recommendedName>
        <fullName evidence="4">GH18 domain-containing protein</fullName>
    </recommendedName>
</protein>
<keyword evidence="6" id="KW-1185">Reference proteome</keyword>
<name>A0A974NKI6_PERPY</name>
<dbReference type="InterPro" id="IPR041704">
    <property type="entry name" value="CFLE_GH18"/>
</dbReference>
<dbReference type="SUPFAM" id="SSF51445">
    <property type="entry name" value="(Trans)glycosidases"/>
    <property type="match status" value="1"/>
</dbReference>
<dbReference type="EMBL" id="CP068053">
    <property type="protein sequence ID" value="QQS99257.1"/>
    <property type="molecule type" value="Genomic_DNA"/>
</dbReference>
<dbReference type="Pfam" id="PF00704">
    <property type="entry name" value="Glyco_hydro_18"/>
    <property type="match status" value="1"/>
</dbReference>
<dbReference type="PANTHER" id="PTHR46066">
    <property type="entry name" value="CHITINASE DOMAIN-CONTAINING PROTEIN 1 FAMILY MEMBER"/>
    <property type="match status" value="1"/>
</dbReference>
<dbReference type="InterPro" id="IPR017853">
    <property type="entry name" value="GH"/>
</dbReference>
<dbReference type="RefSeq" id="WP_051387654.1">
    <property type="nucleotide sequence ID" value="NZ_CP068053.1"/>
</dbReference>
<dbReference type="InterPro" id="IPR001223">
    <property type="entry name" value="Glyco_hydro18_cat"/>
</dbReference>
<dbReference type="KEGG" id="ppsr:I6J18_16680"/>
<dbReference type="CDD" id="cd02874">
    <property type="entry name" value="GH18_CFLE_spore_hydrolase"/>
    <property type="match status" value="1"/>
</dbReference>
<evidence type="ECO:0000256" key="2">
    <source>
        <dbReference type="ARBA" id="ARBA00023295"/>
    </source>
</evidence>
<dbReference type="Gene3D" id="3.20.20.80">
    <property type="entry name" value="Glycosidases"/>
    <property type="match status" value="1"/>
</dbReference>
<feature type="chain" id="PRO_5037110780" description="GH18 domain-containing protein" evidence="3">
    <location>
        <begin position="29"/>
        <end position="346"/>
    </location>
</feature>
<dbReference type="GO" id="GO:0008061">
    <property type="term" value="F:chitin binding"/>
    <property type="evidence" value="ECO:0007669"/>
    <property type="project" value="InterPro"/>
</dbReference>
<dbReference type="AlphaFoldDB" id="A0A974NKI6"/>